<dbReference type="PANTHER" id="PTHR42747">
    <property type="entry name" value="NITRONATE MONOOXYGENASE-RELATED"/>
    <property type="match status" value="1"/>
</dbReference>
<proteinExistence type="inferred from homology"/>
<evidence type="ECO:0000256" key="1">
    <source>
        <dbReference type="ARBA" id="ARBA00009881"/>
    </source>
</evidence>
<dbReference type="CDD" id="cd04730">
    <property type="entry name" value="NPD_like"/>
    <property type="match status" value="1"/>
</dbReference>
<dbReference type="Pfam" id="PF03060">
    <property type="entry name" value="NMO"/>
    <property type="match status" value="1"/>
</dbReference>
<dbReference type="GO" id="GO:0018580">
    <property type="term" value="F:nitronate monooxygenase activity"/>
    <property type="evidence" value="ECO:0007669"/>
    <property type="project" value="InterPro"/>
</dbReference>
<accession>G6Y3F2</accession>
<evidence type="ECO:0000256" key="2">
    <source>
        <dbReference type="ARBA" id="ARBA00022630"/>
    </source>
</evidence>
<dbReference type="GO" id="GO:0051213">
    <property type="term" value="F:dioxygenase activity"/>
    <property type="evidence" value="ECO:0007669"/>
    <property type="project" value="UniProtKB-KW"/>
</dbReference>
<keyword evidence="5" id="KW-0503">Monooxygenase</keyword>
<comment type="similarity">
    <text evidence="1">Belongs to the nitronate monooxygenase family. NMO class I subfamily.</text>
</comment>
<sequence>NRISEMGLPASITSRLRIPLIAAPMQRVSGPELVSAVCRKGAIGAFPTLNARTPKQLDEWLEKIERACAESDDISAPCCPNIVMRRSPEALQADVDVLVKHRVKIVLASVGSPEAIIPQLHDVGCVVLTDVATMRHAEKAIKVGADGLVLLSAGAGGQTGWLNGLSFVRAVRSIYDGPVGLAGGISDGYALLAAQVLGCDFGMMGTRFIATHESLAPQGHKEMVAHSGIDDIHLTKAINGFDAN</sequence>
<keyword evidence="7" id="KW-1185">Reference proteome</keyword>
<evidence type="ECO:0000313" key="7">
    <source>
        <dbReference type="Proteomes" id="UP000002949"/>
    </source>
</evidence>
<feature type="non-terminal residue" evidence="6">
    <location>
        <position position="244"/>
    </location>
</feature>
<gene>
    <name evidence="6" type="ORF">MEA186_02242</name>
</gene>
<name>G6Y3F2_9HYPH</name>
<dbReference type="InterPro" id="IPR013785">
    <property type="entry name" value="Aldolase_TIM"/>
</dbReference>
<dbReference type="PANTHER" id="PTHR42747:SF4">
    <property type="entry name" value="BLR1330 PROTEIN"/>
    <property type="match status" value="1"/>
</dbReference>
<dbReference type="SUPFAM" id="SSF51412">
    <property type="entry name" value="Inosine monophosphate dehydrogenase (IMPDH)"/>
    <property type="match status" value="1"/>
</dbReference>
<evidence type="ECO:0000256" key="5">
    <source>
        <dbReference type="ARBA" id="ARBA00023033"/>
    </source>
</evidence>
<dbReference type="InterPro" id="IPR004136">
    <property type="entry name" value="NMO"/>
</dbReference>
<reference evidence="6 7" key="1">
    <citation type="journal article" date="2012" name="J. Bacteriol.">
        <title>Draft Genome Sequence of Plant Growth-Promoting Rhizobium Mesorhizobium amorphae, Isolated from Zinc-Lead Mine Tailings.</title>
        <authorList>
            <person name="Hao X."/>
            <person name="Lin Y."/>
            <person name="Johnstone L."/>
            <person name="Baltrus D.A."/>
            <person name="Miller S.J."/>
            <person name="Wei G."/>
            <person name="Rensing C."/>
        </authorList>
    </citation>
    <scope>NUCLEOTIDE SEQUENCE [LARGE SCALE GENOMIC DNA]</scope>
    <source>
        <strain evidence="6 7">CCNWGS0123</strain>
    </source>
</reference>
<keyword evidence="3" id="KW-0288">FMN</keyword>
<organism evidence="6 7">
    <name type="scientific">Mesorhizobium amorphae CCNWGS0123</name>
    <dbReference type="NCBI Taxonomy" id="1082933"/>
    <lineage>
        <taxon>Bacteria</taxon>
        <taxon>Pseudomonadati</taxon>
        <taxon>Pseudomonadota</taxon>
        <taxon>Alphaproteobacteria</taxon>
        <taxon>Hyphomicrobiales</taxon>
        <taxon>Phyllobacteriaceae</taxon>
        <taxon>Mesorhizobium</taxon>
    </lineage>
</organism>
<keyword evidence="2" id="KW-0285">Flavoprotein</keyword>
<evidence type="ECO:0000256" key="3">
    <source>
        <dbReference type="ARBA" id="ARBA00022643"/>
    </source>
</evidence>
<keyword evidence="6" id="KW-0223">Dioxygenase</keyword>
<dbReference type="Proteomes" id="UP000002949">
    <property type="component" value="Unassembled WGS sequence"/>
</dbReference>
<evidence type="ECO:0000256" key="4">
    <source>
        <dbReference type="ARBA" id="ARBA00023002"/>
    </source>
</evidence>
<dbReference type="Gene3D" id="3.20.20.70">
    <property type="entry name" value="Aldolase class I"/>
    <property type="match status" value="1"/>
</dbReference>
<evidence type="ECO:0000313" key="6">
    <source>
        <dbReference type="EMBL" id="EHH13732.1"/>
    </source>
</evidence>
<dbReference type="AlphaFoldDB" id="G6Y3F2"/>
<dbReference type="eggNOG" id="COG2070">
    <property type="taxonomic scope" value="Bacteria"/>
</dbReference>
<keyword evidence="4" id="KW-0560">Oxidoreductase</keyword>
<feature type="non-terminal residue" evidence="6">
    <location>
        <position position="1"/>
    </location>
</feature>
<protein>
    <submittedName>
        <fullName evidence="6">2-nitropropane dioxygenase</fullName>
    </submittedName>
</protein>
<dbReference type="EMBL" id="AGSN01000025">
    <property type="protein sequence ID" value="EHH13732.1"/>
    <property type="molecule type" value="Genomic_DNA"/>
</dbReference>